<dbReference type="KEGG" id="mclo:DK849_01805"/>
<dbReference type="OrthoDB" id="400179at2"/>
<dbReference type="RefSeq" id="WP_029330216.1">
    <property type="nucleotide sequence ID" value="NZ_CP030103.1"/>
</dbReference>
<accession>A0A2Z4LM14</accession>
<gene>
    <name evidence="1" type="ORF">DK849_01805</name>
</gene>
<dbReference type="Proteomes" id="UP000249865">
    <property type="component" value="Chromosome"/>
</dbReference>
<keyword evidence="2" id="KW-1185">Reference proteome</keyword>
<dbReference type="AlphaFoldDB" id="A0A2Z4LM14"/>
<protein>
    <submittedName>
        <fullName evidence="1">Uncharacterized protein</fullName>
    </submittedName>
</protein>
<evidence type="ECO:0000313" key="2">
    <source>
        <dbReference type="Proteomes" id="UP000249865"/>
    </source>
</evidence>
<proteinExistence type="predicted"/>
<evidence type="ECO:0000313" key="1">
    <source>
        <dbReference type="EMBL" id="AWX42793.1"/>
    </source>
</evidence>
<dbReference type="EMBL" id="CP030103">
    <property type="protein sequence ID" value="AWX42793.1"/>
    <property type="molecule type" value="Genomic_DNA"/>
</dbReference>
<organism evidence="1 2">
    <name type="scientific">Metamycoplasma cloacale</name>
    <dbReference type="NCBI Taxonomy" id="92401"/>
    <lineage>
        <taxon>Bacteria</taxon>
        <taxon>Bacillati</taxon>
        <taxon>Mycoplasmatota</taxon>
        <taxon>Mycoplasmoidales</taxon>
        <taxon>Metamycoplasmataceae</taxon>
        <taxon>Metamycoplasma</taxon>
    </lineage>
</organism>
<reference evidence="2" key="1">
    <citation type="submission" date="2018-06" db="EMBL/GenBank/DDBJ databases">
        <title>Complete genome sequences of Mycoplasma anatis, M. anseris and M. cloacale type strains.</title>
        <authorList>
            <person name="Grozner D."/>
            <person name="Forro B."/>
            <person name="Sulyok K.M."/>
            <person name="Marton S."/>
            <person name="Kreizinger Z."/>
            <person name="Banyai K."/>
            <person name="Gyuranecz M."/>
        </authorList>
    </citation>
    <scope>NUCLEOTIDE SEQUENCE [LARGE SCALE GENOMIC DNA]</scope>
    <source>
        <strain evidence="2">NCTC 10199</strain>
    </source>
</reference>
<sequence>MKKNKIVKIVKSIQSRYSSAVLQGSFVFFLKQYITRIPNDIDILFTNNSLKIKNKIFRKIKQRFSNFDPFDTECKSHFEICTKNDKDPIIVESILAKTIKKKYIEDYKGIKITNDCYLISSKICQILSNFYLYDYLNKKAREFKINNAINDLCSLLEKHNDKLNKSINFSLILDNIEMNLYYDLLATKYHYINYLNDPKFLSFLKEINTNNSLKILKIINNIKINIHKIEFINKIFKTRDYFMNEILYKFQLLKKFRFDKNYGLTFYIKHDLLALNQLIQFIRNEFKEYQIDFHNSIIAKWINQIMQYKDNKIEFDFYKLIKILFKYGK</sequence>
<name>A0A2Z4LM14_9BACT</name>